<protein>
    <submittedName>
        <fullName evidence="2">Uncharacterized protein</fullName>
    </submittedName>
</protein>
<keyword evidence="3" id="KW-1185">Reference proteome</keyword>
<evidence type="ECO:0000313" key="2">
    <source>
        <dbReference type="EMBL" id="KAK1640347.1"/>
    </source>
</evidence>
<proteinExistence type="predicted"/>
<feature type="region of interest" description="Disordered" evidence="1">
    <location>
        <begin position="1"/>
        <end position="35"/>
    </location>
</feature>
<evidence type="ECO:0000313" key="3">
    <source>
        <dbReference type="Proteomes" id="UP001243989"/>
    </source>
</evidence>
<evidence type="ECO:0000256" key="1">
    <source>
        <dbReference type="SAM" id="MobiDB-lite"/>
    </source>
</evidence>
<dbReference type="AlphaFoldDB" id="A0AAI9ZY34"/>
<gene>
    <name evidence="2" type="ORF">BDP81DRAFT_446676</name>
</gene>
<comment type="caution">
    <text evidence="2">The sequence shown here is derived from an EMBL/GenBank/DDBJ whole genome shotgun (WGS) entry which is preliminary data.</text>
</comment>
<organism evidence="2 3">
    <name type="scientific">Colletotrichum phormii</name>
    <dbReference type="NCBI Taxonomy" id="359342"/>
    <lineage>
        <taxon>Eukaryota</taxon>
        <taxon>Fungi</taxon>
        <taxon>Dikarya</taxon>
        <taxon>Ascomycota</taxon>
        <taxon>Pezizomycotina</taxon>
        <taxon>Sordariomycetes</taxon>
        <taxon>Hypocreomycetidae</taxon>
        <taxon>Glomerellales</taxon>
        <taxon>Glomerellaceae</taxon>
        <taxon>Colletotrichum</taxon>
        <taxon>Colletotrichum acutatum species complex</taxon>
    </lineage>
</organism>
<dbReference type="Proteomes" id="UP001243989">
    <property type="component" value="Unassembled WGS sequence"/>
</dbReference>
<sequence length="113" mass="13238">MLDAYSARPRPTQSLRMRRPTMATGNPPEVSSTPRRRVASRYHHEAPYFGHIQSSVQIVEVPPAPQTRPRRFRYDFTNSHILLEFQFRPSKPASPRVSKHLSLRDYNLIRRIT</sequence>
<dbReference type="RefSeq" id="XP_060448954.1">
    <property type="nucleotide sequence ID" value="XM_060592092.1"/>
</dbReference>
<dbReference type="EMBL" id="JAHMHQ010000004">
    <property type="protein sequence ID" value="KAK1640347.1"/>
    <property type="molecule type" value="Genomic_DNA"/>
</dbReference>
<name>A0AAI9ZY34_9PEZI</name>
<accession>A0AAI9ZY34</accession>
<dbReference type="GeneID" id="85476954"/>
<reference evidence="2" key="1">
    <citation type="submission" date="2021-06" db="EMBL/GenBank/DDBJ databases">
        <title>Comparative genomics, transcriptomics and evolutionary studies reveal genomic signatures of adaptation to plant cell wall in hemibiotrophic fungi.</title>
        <authorList>
            <consortium name="DOE Joint Genome Institute"/>
            <person name="Baroncelli R."/>
            <person name="Diaz J.F."/>
            <person name="Benocci T."/>
            <person name="Peng M."/>
            <person name="Battaglia E."/>
            <person name="Haridas S."/>
            <person name="Andreopoulos W."/>
            <person name="Labutti K."/>
            <person name="Pangilinan J."/>
            <person name="Floch G.L."/>
            <person name="Makela M.R."/>
            <person name="Henrissat B."/>
            <person name="Grigoriev I.V."/>
            <person name="Crouch J.A."/>
            <person name="De Vries R.P."/>
            <person name="Sukno S.A."/>
            <person name="Thon M.R."/>
        </authorList>
    </citation>
    <scope>NUCLEOTIDE SEQUENCE</scope>
    <source>
        <strain evidence="2">CBS 102054</strain>
    </source>
</reference>